<dbReference type="GO" id="GO:0016491">
    <property type="term" value="F:oxidoreductase activity"/>
    <property type="evidence" value="ECO:0007669"/>
    <property type="project" value="UniProtKB-KW"/>
</dbReference>
<dbReference type="AlphaFoldDB" id="A0A828SVP6"/>
<dbReference type="Gene3D" id="3.50.50.60">
    <property type="entry name" value="FAD/NAD(P)-binding domain"/>
    <property type="match status" value="1"/>
</dbReference>
<reference evidence="3 4" key="1">
    <citation type="submission" date="2011-04" db="EMBL/GenBank/DDBJ databases">
        <authorList>
            <person name="Weinstock G."/>
            <person name="Sodergren E."/>
            <person name="Clifton S."/>
            <person name="Fulton L."/>
            <person name="Fulton B."/>
            <person name="Courtney L."/>
            <person name="Fronick C."/>
            <person name="Harrison M."/>
            <person name="Strong C."/>
            <person name="Farmer C."/>
            <person name="Delahaunty K."/>
            <person name="Markovic C."/>
            <person name="Hall O."/>
            <person name="Minx P."/>
            <person name="Tomlinson C."/>
            <person name="Mitreva M."/>
            <person name="Hou S."/>
            <person name="Chen J."/>
            <person name="Wollam A."/>
            <person name="Pepin K.H."/>
            <person name="Johnson M."/>
            <person name="Bhonagiri V."/>
            <person name="Zhang X."/>
            <person name="Suruliraj S."/>
            <person name="Warren W."/>
            <person name="Chinwalla A."/>
            <person name="Mardis E.R."/>
            <person name="Wilson R.K."/>
        </authorList>
    </citation>
    <scope>NUCLEOTIDE SEQUENCE [LARGE SCALE GENOMIC DNA]</scope>
    <source>
        <strain evidence="3 4">6014059</strain>
    </source>
</reference>
<name>A0A828SVP6_ACIBA</name>
<gene>
    <name evidence="3" type="ORF">HMPREF0022_01636</name>
</gene>
<proteinExistence type="predicted"/>
<keyword evidence="1" id="KW-0560">Oxidoreductase</keyword>
<evidence type="ECO:0000256" key="1">
    <source>
        <dbReference type="ARBA" id="ARBA00023002"/>
    </source>
</evidence>
<dbReference type="EMBL" id="ACYS02000040">
    <property type="protein sequence ID" value="EGJ68595.1"/>
    <property type="molecule type" value="Genomic_DNA"/>
</dbReference>
<evidence type="ECO:0000313" key="4">
    <source>
        <dbReference type="Proteomes" id="UP000003204"/>
    </source>
</evidence>
<feature type="domain" description="FAD dependent oxidoreductase" evidence="2">
    <location>
        <begin position="84"/>
        <end position="438"/>
    </location>
</feature>
<dbReference type="Pfam" id="PF01266">
    <property type="entry name" value="DAO"/>
    <property type="match status" value="1"/>
</dbReference>
<dbReference type="GO" id="GO:0005737">
    <property type="term" value="C:cytoplasm"/>
    <property type="evidence" value="ECO:0007669"/>
    <property type="project" value="TreeGrafter"/>
</dbReference>
<accession>A0A828SVP6</accession>
<dbReference type="PANTHER" id="PTHR13847:SF281">
    <property type="entry name" value="FAD DEPENDENT OXIDOREDUCTASE DOMAIN-CONTAINING PROTEIN"/>
    <property type="match status" value="1"/>
</dbReference>
<dbReference type="InterPro" id="IPR036188">
    <property type="entry name" value="FAD/NAD-bd_sf"/>
</dbReference>
<dbReference type="InterPro" id="IPR006076">
    <property type="entry name" value="FAD-dep_OxRdtase"/>
</dbReference>
<evidence type="ECO:0000313" key="3">
    <source>
        <dbReference type="EMBL" id="EGJ68595.1"/>
    </source>
</evidence>
<protein>
    <submittedName>
        <fullName evidence="3">FAD dependent oxidoreductase</fullName>
    </submittedName>
</protein>
<sequence>MLINFLRNFVMKIISKPQLLKDVEYKPSQSLQVGKEWSWLNPKHAKFDATTINGTSVDNPANYYESSLSNWHTFDSLNADIECDVVVIGGGLLGSSTALHLAEQGVDTVLLEKNRIGSAASGRNGGQLTPGLARWEAQEMADRLSYEDAKKLWHFTSTEAMQLIDDISEKYQLNFDRKYGHITAAVHEGHLVGLTQGADARKYLGEDHTRIVGKHELMDFIKSDYYTGGLIDELGGQIHPLALNRGLIYGFCQNGGTVYEQTEVISIEEKEDGIYVHTANAVVKAKKSVVLAVHHASFKLLSEQNNTTIPFYTYVATTAPLELDTKELLPFGHPVYDTQFQIDYYRPVFNNRLLFGGQGTGTCWGPEKTLNYLEHRIHTVFPQIKNLEMDFVWSGTTDLTVNGAVDSRKFGNKFPIYAVHGWSGHGVAQTVRIGKAIANDFIGQSNDFEMLSKIDHQNIIFGRTLAPVVIPLAKSMYGIGAMINPGKMVSF</sequence>
<organism evidence="3 4">
    <name type="scientific">Acinetobacter baumannii 6014059</name>
    <dbReference type="NCBI Taxonomy" id="525242"/>
    <lineage>
        <taxon>Bacteria</taxon>
        <taxon>Pseudomonadati</taxon>
        <taxon>Pseudomonadota</taxon>
        <taxon>Gammaproteobacteria</taxon>
        <taxon>Moraxellales</taxon>
        <taxon>Moraxellaceae</taxon>
        <taxon>Acinetobacter</taxon>
        <taxon>Acinetobacter calcoaceticus/baumannii complex</taxon>
    </lineage>
</organism>
<dbReference type="SUPFAM" id="SSF51905">
    <property type="entry name" value="FAD/NAD(P)-binding domain"/>
    <property type="match status" value="1"/>
</dbReference>
<dbReference type="Gene3D" id="3.30.9.10">
    <property type="entry name" value="D-Amino Acid Oxidase, subunit A, domain 2"/>
    <property type="match status" value="1"/>
</dbReference>
<evidence type="ECO:0000259" key="2">
    <source>
        <dbReference type="Pfam" id="PF01266"/>
    </source>
</evidence>
<comment type="caution">
    <text evidence="3">The sequence shown here is derived from an EMBL/GenBank/DDBJ whole genome shotgun (WGS) entry which is preliminary data.</text>
</comment>
<dbReference type="Proteomes" id="UP000003204">
    <property type="component" value="Unassembled WGS sequence"/>
</dbReference>
<dbReference type="PANTHER" id="PTHR13847">
    <property type="entry name" value="SARCOSINE DEHYDROGENASE-RELATED"/>
    <property type="match status" value="1"/>
</dbReference>